<keyword evidence="3" id="KW-1185">Reference proteome</keyword>
<dbReference type="AlphaFoldDB" id="A0A081KB66"/>
<dbReference type="RefSeq" id="WP_020582985.1">
    <property type="nucleotide sequence ID" value="NZ_JOJP01000001.1"/>
</dbReference>
<gene>
    <name evidence="2" type="ORF">GV64_12135</name>
</gene>
<feature type="region of interest" description="Disordered" evidence="1">
    <location>
        <begin position="64"/>
        <end position="91"/>
    </location>
</feature>
<name>A0A081KB66_9GAMM</name>
<accession>A0A081KB66</accession>
<dbReference type="EMBL" id="JOJP01000001">
    <property type="protein sequence ID" value="KEI71392.1"/>
    <property type="molecule type" value="Genomic_DNA"/>
</dbReference>
<evidence type="ECO:0000256" key="1">
    <source>
        <dbReference type="SAM" id="MobiDB-lite"/>
    </source>
</evidence>
<proteinExistence type="predicted"/>
<sequence>MAKGIGGIGAALNWVQKKISLAINKGGNASKSGKVFKTEGKNYINPLKNIKPNKKHQFINKRKTEQVPAHASLPSTRPPAATGKTGSGSIDQSLNELRQSLQQLRTTQSSQMAWVQKAESNKKTVGGQFQKAYGAAGLSHQEALQSPRFESQKQRFHHAVKQQKLAMDTLNQTNTRIKLIETQINNIEKLHSFKDKIDAQMDNLEKLHSLGQVRIIKPVNS</sequence>
<evidence type="ECO:0000313" key="3">
    <source>
        <dbReference type="Proteomes" id="UP000027997"/>
    </source>
</evidence>
<organism evidence="2 3">
    <name type="scientific">Endozoicomonas elysicola</name>
    <dbReference type="NCBI Taxonomy" id="305900"/>
    <lineage>
        <taxon>Bacteria</taxon>
        <taxon>Pseudomonadati</taxon>
        <taxon>Pseudomonadota</taxon>
        <taxon>Gammaproteobacteria</taxon>
        <taxon>Oceanospirillales</taxon>
        <taxon>Endozoicomonadaceae</taxon>
        <taxon>Endozoicomonas</taxon>
    </lineage>
</organism>
<protein>
    <submittedName>
        <fullName evidence="2">Uncharacterized protein</fullName>
    </submittedName>
</protein>
<comment type="caution">
    <text evidence="2">The sequence shown here is derived from an EMBL/GenBank/DDBJ whole genome shotgun (WGS) entry which is preliminary data.</text>
</comment>
<dbReference type="Proteomes" id="UP000027997">
    <property type="component" value="Unassembled WGS sequence"/>
</dbReference>
<evidence type="ECO:0000313" key="2">
    <source>
        <dbReference type="EMBL" id="KEI71392.1"/>
    </source>
</evidence>
<reference evidence="2 3" key="1">
    <citation type="submission" date="2014-06" db="EMBL/GenBank/DDBJ databases">
        <title>Whole Genome Sequences of Three Symbiotic Endozoicomonas Bacteria.</title>
        <authorList>
            <person name="Neave M.J."/>
            <person name="Apprill A."/>
            <person name="Voolstra C.R."/>
        </authorList>
    </citation>
    <scope>NUCLEOTIDE SEQUENCE [LARGE SCALE GENOMIC DNA]</scope>
    <source>
        <strain evidence="2 3">DSM 22380</strain>
    </source>
</reference>